<protein>
    <submittedName>
        <fullName evidence="1">Nucleoside/nucleotide kinase family protein</fullName>
    </submittedName>
</protein>
<name>A0A8A4ZG90_9MICO</name>
<keyword evidence="1" id="KW-0418">Kinase</keyword>
<sequence length="224" mass="24006">MDRTALTELEPVPATVADLVTRAEALAAASSRTVLGIVGAPGAGKSTLCAALDEALGARAVVVGMDGFHLADEVLVELGRRARKGAPDTFDVAGYVSLLTRMRQAEEDVTYAPRFDRALEASIGSAVAVPRTVPLVITEGNYLLYDECGWGDVRPLLDEVWFLDLPVQERVRRLVARRLSHGDTANHAHSWVTEVDEANASLILTGREAANLVVRLVRLVAAKA</sequence>
<keyword evidence="2" id="KW-1185">Reference proteome</keyword>
<dbReference type="EMBL" id="CP071868">
    <property type="protein sequence ID" value="QTE31042.1"/>
    <property type="molecule type" value="Genomic_DNA"/>
</dbReference>
<dbReference type="PANTHER" id="PTHR10285">
    <property type="entry name" value="URIDINE KINASE"/>
    <property type="match status" value="1"/>
</dbReference>
<dbReference type="RefSeq" id="WP_227425426.1">
    <property type="nucleotide sequence ID" value="NZ_CP071868.1"/>
</dbReference>
<evidence type="ECO:0000313" key="1">
    <source>
        <dbReference type="EMBL" id="QTE31042.1"/>
    </source>
</evidence>
<evidence type="ECO:0000313" key="2">
    <source>
        <dbReference type="Proteomes" id="UP000663937"/>
    </source>
</evidence>
<gene>
    <name evidence="1" type="ORF">J4E96_09030</name>
</gene>
<dbReference type="Gene3D" id="3.40.50.300">
    <property type="entry name" value="P-loop containing nucleotide triphosphate hydrolases"/>
    <property type="match status" value="1"/>
</dbReference>
<dbReference type="KEGG" id="psic:J4E96_09030"/>
<dbReference type="Proteomes" id="UP000663937">
    <property type="component" value="Chromosome"/>
</dbReference>
<dbReference type="InterPro" id="IPR027417">
    <property type="entry name" value="P-loop_NTPase"/>
</dbReference>
<proteinExistence type="predicted"/>
<dbReference type="SUPFAM" id="SSF52540">
    <property type="entry name" value="P-loop containing nucleoside triphosphate hydrolases"/>
    <property type="match status" value="1"/>
</dbReference>
<dbReference type="AlphaFoldDB" id="A0A8A4ZG90"/>
<dbReference type="NCBIfam" id="NF006743">
    <property type="entry name" value="PRK09270.1-2"/>
    <property type="match status" value="1"/>
</dbReference>
<organism evidence="1 2">
    <name type="scientific">Pengzhenrongella sicca</name>
    <dbReference type="NCBI Taxonomy" id="2819238"/>
    <lineage>
        <taxon>Bacteria</taxon>
        <taxon>Bacillati</taxon>
        <taxon>Actinomycetota</taxon>
        <taxon>Actinomycetes</taxon>
        <taxon>Micrococcales</taxon>
        <taxon>Pengzhenrongella</taxon>
    </lineage>
</organism>
<keyword evidence="1" id="KW-0808">Transferase</keyword>
<accession>A0A8A4ZG90</accession>
<dbReference type="GO" id="GO:0016301">
    <property type="term" value="F:kinase activity"/>
    <property type="evidence" value="ECO:0007669"/>
    <property type="project" value="UniProtKB-KW"/>
</dbReference>
<reference evidence="1" key="1">
    <citation type="submission" date="2021-03" db="EMBL/GenBank/DDBJ databases">
        <title>Pengzhenrongella sicca gen. nov., sp. nov., a new member of suborder Micrococcineae isolated from High-Arctic tundra soil.</title>
        <authorList>
            <person name="Peng F."/>
        </authorList>
    </citation>
    <scope>NUCLEOTIDE SEQUENCE</scope>
    <source>
        <strain evidence="1">LRZ-2</strain>
    </source>
</reference>